<organism evidence="1 2">
    <name type="scientific">Desulfonatronospira thiodismutans ASO3-1</name>
    <dbReference type="NCBI Taxonomy" id="555779"/>
    <lineage>
        <taxon>Bacteria</taxon>
        <taxon>Pseudomonadati</taxon>
        <taxon>Thermodesulfobacteriota</taxon>
        <taxon>Desulfovibrionia</taxon>
        <taxon>Desulfovibrionales</taxon>
        <taxon>Desulfonatronovibrionaceae</taxon>
        <taxon>Desulfonatronospira</taxon>
    </lineage>
</organism>
<dbReference type="RefSeq" id="WP_008870323.1">
    <property type="nucleotide sequence ID" value="NZ_ACJN02000002.1"/>
</dbReference>
<keyword evidence="2" id="KW-1185">Reference proteome</keyword>
<name>D6SQI3_9BACT</name>
<evidence type="ECO:0000313" key="2">
    <source>
        <dbReference type="Proteomes" id="UP000005496"/>
    </source>
</evidence>
<dbReference type="EMBL" id="ACJN02000002">
    <property type="protein sequence ID" value="EFI35009.1"/>
    <property type="molecule type" value="Genomic_DNA"/>
</dbReference>
<proteinExistence type="predicted"/>
<accession>D6SQI3</accession>
<dbReference type="AlphaFoldDB" id="D6SQI3"/>
<sequence>MQYKKFELSIVPGEPFKANLPDFEYMLFDCIQEDLNVYDLEPQ</sequence>
<dbReference type="Proteomes" id="UP000005496">
    <property type="component" value="Unassembled WGS sequence"/>
</dbReference>
<reference evidence="1" key="1">
    <citation type="submission" date="2010-05" db="EMBL/GenBank/DDBJ databases">
        <title>The draft genome of Desulfonatronospira thiodismutans ASO3-1.</title>
        <authorList>
            <consortium name="US DOE Joint Genome Institute (JGI-PGF)"/>
            <person name="Lucas S."/>
            <person name="Copeland A."/>
            <person name="Lapidus A."/>
            <person name="Cheng J.-F."/>
            <person name="Bruce D."/>
            <person name="Goodwin L."/>
            <person name="Pitluck S."/>
            <person name="Chertkov O."/>
            <person name="Brettin T."/>
            <person name="Detter J.C."/>
            <person name="Han C."/>
            <person name="Land M.L."/>
            <person name="Hauser L."/>
            <person name="Kyrpides N."/>
            <person name="Mikhailova N."/>
            <person name="Muyzer G."/>
            <person name="Woyke T."/>
        </authorList>
    </citation>
    <scope>NUCLEOTIDE SEQUENCE [LARGE SCALE GENOMIC DNA]</scope>
    <source>
        <strain evidence="1">ASO3-1</strain>
    </source>
</reference>
<comment type="caution">
    <text evidence="1">The sequence shown here is derived from an EMBL/GenBank/DDBJ whole genome shotgun (WGS) entry which is preliminary data.</text>
</comment>
<protein>
    <submittedName>
        <fullName evidence="1">Uncharacterized protein</fullName>
    </submittedName>
</protein>
<gene>
    <name evidence="1" type="ORF">Dthio_PD2401</name>
</gene>
<evidence type="ECO:0000313" key="1">
    <source>
        <dbReference type="EMBL" id="EFI35009.1"/>
    </source>
</evidence>